<dbReference type="Proteomes" id="UP000821865">
    <property type="component" value="Chromosome 3"/>
</dbReference>
<sequence>MDPEHRRKFRDPELISALVACIDFDVLAPSLHSRGILTAAMVDDIKEKEGLDERNLCLLQRLPKRGPLAFDRFVAILREKRMFQAVTLLTGEVLPEPPVSAAVPPSSRPVRAFGGGDARLVVDSAQSGPAGHGTSIGEASDSEMRVVPAKDWKHGDEVYSMVHSPRGMCIIINNCDFGGLAERREGSELDVLRMEALFEAFHFNCIVRQDLPASRRHHRESTLWNCGELSCQYSGTRRHHRWGRLRGDSKQDRVPDRIHVTLAASEPTKECRDS</sequence>
<reference evidence="1" key="1">
    <citation type="submission" date="2020-05" db="EMBL/GenBank/DDBJ databases">
        <title>Large-scale comparative analyses of tick genomes elucidate their genetic diversity and vector capacities.</title>
        <authorList>
            <person name="Jia N."/>
            <person name="Wang J."/>
            <person name="Shi W."/>
            <person name="Du L."/>
            <person name="Sun Y."/>
            <person name="Zhan W."/>
            <person name="Jiang J."/>
            <person name="Wang Q."/>
            <person name="Zhang B."/>
            <person name="Ji P."/>
            <person name="Sakyi L.B."/>
            <person name="Cui X."/>
            <person name="Yuan T."/>
            <person name="Jiang B."/>
            <person name="Yang W."/>
            <person name="Lam T.T.-Y."/>
            <person name="Chang Q."/>
            <person name="Ding S."/>
            <person name="Wang X."/>
            <person name="Zhu J."/>
            <person name="Ruan X."/>
            <person name="Zhao L."/>
            <person name="Wei J."/>
            <person name="Que T."/>
            <person name="Du C."/>
            <person name="Cheng J."/>
            <person name="Dai P."/>
            <person name="Han X."/>
            <person name="Huang E."/>
            <person name="Gao Y."/>
            <person name="Liu J."/>
            <person name="Shao H."/>
            <person name="Ye R."/>
            <person name="Li L."/>
            <person name="Wei W."/>
            <person name="Wang X."/>
            <person name="Wang C."/>
            <person name="Yang T."/>
            <person name="Huo Q."/>
            <person name="Li W."/>
            <person name="Guo W."/>
            <person name="Chen H."/>
            <person name="Zhou L."/>
            <person name="Ni X."/>
            <person name="Tian J."/>
            <person name="Zhou Y."/>
            <person name="Sheng Y."/>
            <person name="Liu T."/>
            <person name="Pan Y."/>
            <person name="Xia L."/>
            <person name="Li J."/>
            <person name="Zhao F."/>
            <person name="Cao W."/>
        </authorList>
    </citation>
    <scope>NUCLEOTIDE SEQUENCE</scope>
    <source>
        <strain evidence="1">Dsil-2018</strain>
    </source>
</reference>
<name>A0ACB8D2X7_DERSI</name>
<gene>
    <name evidence="1" type="ORF">HPB49_004688</name>
</gene>
<keyword evidence="2" id="KW-1185">Reference proteome</keyword>
<accession>A0ACB8D2X7</accession>
<proteinExistence type="predicted"/>
<organism evidence="1 2">
    <name type="scientific">Dermacentor silvarum</name>
    <name type="common">Tick</name>
    <dbReference type="NCBI Taxonomy" id="543639"/>
    <lineage>
        <taxon>Eukaryota</taxon>
        <taxon>Metazoa</taxon>
        <taxon>Ecdysozoa</taxon>
        <taxon>Arthropoda</taxon>
        <taxon>Chelicerata</taxon>
        <taxon>Arachnida</taxon>
        <taxon>Acari</taxon>
        <taxon>Parasitiformes</taxon>
        <taxon>Ixodida</taxon>
        <taxon>Ixodoidea</taxon>
        <taxon>Ixodidae</taxon>
        <taxon>Rhipicephalinae</taxon>
        <taxon>Dermacentor</taxon>
    </lineage>
</organism>
<protein>
    <submittedName>
        <fullName evidence="1">Uncharacterized protein</fullName>
    </submittedName>
</protein>
<dbReference type="EMBL" id="CM023472">
    <property type="protein sequence ID" value="KAH7958762.1"/>
    <property type="molecule type" value="Genomic_DNA"/>
</dbReference>
<evidence type="ECO:0000313" key="1">
    <source>
        <dbReference type="EMBL" id="KAH7958762.1"/>
    </source>
</evidence>
<evidence type="ECO:0000313" key="2">
    <source>
        <dbReference type="Proteomes" id="UP000821865"/>
    </source>
</evidence>
<comment type="caution">
    <text evidence="1">The sequence shown here is derived from an EMBL/GenBank/DDBJ whole genome shotgun (WGS) entry which is preliminary data.</text>
</comment>